<dbReference type="PANTHER" id="PTHR33164">
    <property type="entry name" value="TRANSCRIPTIONAL REGULATOR, MARR FAMILY"/>
    <property type="match status" value="1"/>
</dbReference>
<dbReference type="InterPro" id="IPR000835">
    <property type="entry name" value="HTH_MarR-typ"/>
</dbReference>
<dbReference type="GO" id="GO:0003700">
    <property type="term" value="F:DNA-binding transcription factor activity"/>
    <property type="evidence" value="ECO:0007669"/>
    <property type="project" value="InterPro"/>
</dbReference>
<reference evidence="7" key="1">
    <citation type="submission" date="2018-04" db="EMBL/GenBank/DDBJ databases">
        <authorList>
            <person name="Liu S."/>
            <person name="Wang Z."/>
            <person name="Li J."/>
        </authorList>
    </citation>
    <scope>NUCLEOTIDE SEQUENCE [LARGE SCALE GENOMIC DNA]</scope>
    <source>
        <strain evidence="7">S1194</strain>
    </source>
</reference>
<dbReference type="InterPro" id="IPR036388">
    <property type="entry name" value="WH-like_DNA-bd_sf"/>
</dbReference>
<evidence type="ECO:0000256" key="3">
    <source>
        <dbReference type="ARBA" id="ARBA00023163"/>
    </source>
</evidence>
<name>A0A2U1SY05_9MICO</name>
<dbReference type="PRINTS" id="PR00598">
    <property type="entry name" value="HTHMARR"/>
</dbReference>
<accession>A0A2U1SY05</accession>
<keyword evidence="1" id="KW-0805">Transcription regulation</keyword>
<dbReference type="SUPFAM" id="SSF46785">
    <property type="entry name" value="Winged helix' DNA-binding domain"/>
    <property type="match status" value="1"/>
</dbReference>
<dbReference type="SMART" id="SM00347">
    <property type="entry name" value="HTH_MARR"/>
    <property type="match status" value="1"/>
</dbReference>
<dbReference type="PROSITE" id="PS01117">
    <property type="entry name" value="HTH_MARR_1"/>
    <property type="match status" value="1"/>
</dbReference>
<dbReference type="InterPro" id="IPR023187">
    <property type="entry name" value="Tscrpt_reg_MarR-type_CS"/>
</dbReference>
<feature type="domain" description="HTH marR-type" evidence="5">
    <location>
        <begin position="17"/>
        <end position="154"/>
    </location>
</feature>
<comment type="caution">
    <text evidence="6">The sequence shown here is derived from an EMBL/GenBank/DDBJ whole genome shotgun (WGS) entry which is preliminary data.</text>
</comment>
<evidence type="ECO:0000259" key="5">
    <source>
        <dbReference type="PROSITE" id="PS50995"/>
    </source>
</evidence>
<dbReference type="GO" id="GO:0003677">
    <property type="term" value="F:DNA binding"/>
    <property type="evidence" value="ECO:0007669"/>
    <property type="project" value="UniProtKB-KW"/>
</dbReference>
<dbReference type="EMBL" id="QEEX01000001">
    <property type="protein sequence ID" value="PWB96486.1"/>
    <property type="molecule type" value="Genomic_DNA"/>
</dbReference>
<dbReference type="InterPro" id="IPR036390">
    <property type="entry name" value="WH_DNA-bd_sf"/>
</dbReference>
<dbReference type="Pfam" id="PF12802">
    <property type="entry name" value="MarR_2"/>
    <property type="match status" value="1"/>
</dbReference>
<evidence type="ECO:0000256" key="4">
    <source>
        <dbReference type="SAM" id="MobiDB-lite"/>
    </source>
</evidence>
<dbReference type="InterPro" id="IPR039422">
    <property type="entry name" value="MarR/SlyA-like"/>
</dbReference>
<dbReference type="Proteomes" id="UP000244978">
    <property type="component" value="Unassembled WGS sequence"/>
</dbReference>
<evidence type="ECO:0000256" key="2">
    <source>
        <dbReference type="ARBA" id="ARBA00023125"/>
    </source>
</evidence>
<gene>
    <name evidence="6" type="ORF">DF220_00470</name>
</gene>
<protein>
    <submittedName>
        <fullName evidence="6">MarR family transcriptional regulator</fullName>
    </submittedName>
</protein>
<sequence length="180" mass="18687">MDDVATPPRSGSAETVESGVLAALTGLMSRWSSSDVQSRIAQGVGVALDASEVRAIYVLGMRGGAARPSELAHQLHLTRPTASKLIARLAADGLVEKTVDPSDGRAAVVRLTESGEHTLTRLRSAGDGLIAHATQGWTAEESSALADLLGRFVDGLMRATPIPPDDPVAARASSTEPEPN</sequence>
<keyword evidence="3" id="KW-0804">Transcription</keyword>
<proteinExistence type="predicted"/>
<dbReference type="PROSITE" id="PS50995">
    <property type="entry name" value="HTH_MARR_2"/>
    <property type="match status" value="1"/>
</dbReference>
<dbReference type="PANTHER" id="PTHR33164:SF104">
    <property type="entry name" value="TRANSCRIPTIONAL REGULATORY PROTEIN"/>
    <property type="match status" value="1"/>
</dbReference>
<keyword evidence="7" id="KW-1185">Reference proteome</keyword>
<evidence type="ECO:0000256" key="1">
    <source>
        <dbReference type="ARBA" id="ARBA00023015"/>
    </source>
</evidence>
<dbReference type="AlphaFoldDB" id="A0A2U1SY05"/>
<feature type="region of interest" description="Disordered" evidence="4">
    <location>
        <begin position="160"/>
        <end position="180"/>
    </location>
</feature>
<evidence type="ECO:0000313" key="7">
    <source>
        <dbReference type="Proteomes" id="UP000244978"/>
    </source>
</evidence>
<dbReference type="CDD" id="cd00090">
    <property type="entry name" value="HTH_ARSR"/>
    <property type="match status" value="1"/>
</dbReference>
<dbReference type="Gene3D" id="1.10.10.10">
    <property type="entry name" value="Winged helix-like DNA-binding domain superfamily/Winged helix DNA-binding domain"/>
    <property type="match status" value="1"/>
</dbReference>
<dbReference type="RefSeq" id="WP_108996680.1">
    <property type="nucleotide sequence ID" value="NZ_QEEX01000001.1"/>
</dbReference>
<evidence type="ECO:0000313" key="6">
    <source>
        <dbReference type="EMBL" id="PWB96486.1"/>
    </source>
</evidence>
<dbReference type="InterPro" id="IPR011991">
    <property type="entry name" value="ArsR-like_HTH"/>
</dbReference>
<keyword evidence="2" id="KW-0238">DNA-binding</keyword>
<organism evidence="6 7">
    <name type="scientific">Homoserinimonas hongtaonis</name>
    <dbReference type="NCBI Taxonomy" id="2079791"/>
    <lineage>
        <taxon>Bacteria</taxon>
        <taxon>Bacillati</taxon>
        <taxon>Actinomycetota</taxon>
        <taxon>Actinomycetes</taxon>
        <taxon>Micrococcales</taxon>
        <taxon>Microbacteriaceae</taxon>
        <taxon>Homoserinimonas</taxon>
    </lineage>
</organism>
<dbReference type="GO" id="GO:0006950">
    <property type="term" value="P:response to stress"/>
    <property type="evidence" value="ECO:0007669"/>
    <property type="project" value="TreeGrafter"/>
</dbReference>